<keyword evidence="2" id="KW-1133">Transmembrane helix</keyword>
<protein>
    <recommendedName>
        <fullName evidence="3">Nbr1 FW domain-containing protein</fullName>
    </recommendedName>
</protein>
<dbReference type="PANTHER" id="PTHR20930">
    <property type="entry name" value="OVARIAN CARCINOMA ANTIGEN CA125-RELATED"/>
    <property type="match status" value="1"/>
</dbReference>
<dbReference type="InterPro" id="IPR032350">
    <property type="entry name" value="Nbr1_FW"/>
</dbReference>
<proteinExistence type="predicted"/>
<evidence type="ECO:0000313" key="4">
    <source>
        <dbReference type="EMBL" id="GAA3212126.1"/>
    </source>
</evidence>
<keyword evidence="5" id="KW-1185">Reference proteome</keyword>
<organism evidence="4 5">
    <name type="scientific">Actinocorallia longicatena</name>
    <dbReference type="NCBI Taxonomy" id="111803"/>
    <lineage>
        <taxon>Bacteria</taxon>
        <taxon>Bacillati</taxon>
        <taxon>Actinomycetota</taxon>
        <taxon>Actinomycetes</taxon>
        <taxon>Streptosporangiales</taxon>
        <taxon>Thermomonosporaceae</taxon>
        <taxon>Actinocorallia</taxon>
    </lineage>
</organism>
<dbReference type="Gene3D" id="2.60.40.10">
    <property type="entry name" value="Immunoglobulins"/>
    <property type="match status" value="1"/>
</dbReference>
<feature type="compositionally biased region" description="Low complexity" evidence="1">
    <location>
        <begin position="191"/>
        <end position="207"/>
    </location>
</feature>
<dbReference type="CDD" id="cd14947">
    <property type="entry name" value="NBR1_like"/>
    <property type="match status" value="1"/>
</dbReference>
<reference evidence="5" key="1">
    <citation type="journal article" date="2019" name="Int. J. Syst. Evol. Microbiol.">
        <title>The Global Catalogue of Microorganisms (GCM) 10K type strain sequencing project: providing services to taxonomists for standard genome sequencing and annotation.</title>
        <authorList>
            <consortium name="The Broad Institute Genomics Platform"/>
            <consortium name="The Broad Institute Genome Sequencing Center for Infectious Disease"/>
            <person name="Wu L."/>
            <person name="Ma J."/>
        </authorList>
    </citation>
    <scope>NUCLEOTIDE SEQUENCE [LARGE SCALE GENOMIC DNA]</scope>
    <source>
        <strain evidence="5">JCM 9377</strain>
    </source>
</reference>
<feature type="transmembrane region" description="Helical" evidence="2">
    <location>
        <begin position="160"/>
        <end position="180"/>
    </location>
</feature>
<accession>A0ABP6Q9D6</accession>
<name>A0ABP6Q9D6_9ACTN</name>
<feature type="region of interest" description="Disordered" evidence="1">
    <location>
        <begin position="186"/>
        <end position="207"/>
    </location>
</feature>
<keyword evidence="2" id="KW-0812">Transmembrane</keyword>
<dbReference type="Pfam" id="PF16158">
    <property type="entry name" value="N_BRCA1_IG"/>
    <property type="match status" value="1"/>
</dbReference>
<keyword evidence="2" id="KW-0472">Membrane</keyword>
<evidence type="ECO:0000256" key="2">
    <source>
        <dbReference type="SAM" id="Phobius"/>
    </source>
</evidence>
<feature type="domain" description="Nbr1 FW" evidence="3">
    <location>
        <begin position="231"/>
        <end position="319"/>
    </location>
</feature>
<dbReference type="EMBL" id="BAAAUV010000007">
    <property type="protein sequence ID" value="GAA3212126.1"/>
    <property type="molecule type" value="Genomic_DNA"/>
</dbReference>
<dbReference type="Proteomes" id="UP001501237">
    <property type="component" value="Unassembled WGS sequence"/>
</dbReference>
<feature type="compositionally biased region" description="Low complexity" evidence="1">
    <location>
        <begin position="121"/>
        <end position="130"/>
    </location>
</feature>
<evidence type="ECO:0000259" key="3">
    <source>
        <dbReference type="Pfam" id="PF16158"/>
    </source>
</evidence>
<dbReference type="InterPro" id="IPR013783">
    <property type="entry name" value="Ig-like_fold"/>
</dbReference>
<feature type="region of interest" description="Disordered" evidence="1">
    <location>
        <begin position="121"/>
        <end position="150"/>
    </location>
</feature>
<dbReference type="PANTHER" id="PTHR20930:SF0">
    <property type="entry name" value="PROTEIN ILRUN"/>
    <property type="match status" value="1"/>
</dbReference>
<evidence type="ECO:0000313" key="5">
    <source>
        <dbReference type="Proteomes" id="UP001501237"/>
    </source>
</evidence>
<comment type="caution">
    <text evidence="4">The sequence shown here is derived from an EMBL/GenBank/DDBJ whole genome shotgun (WGS) entry which is preliminary data.</text>
</comment>
<evidence type="ECO:0000256" key="1">
    <source>
        <dbReference type="SAM" id="MobiDB-lite"/>
    </source>
</evidence>
<sequence>MDDRRARAEAIEGFAANLRELRASVGDPPFREMSGRSGAISHTTLHEATKGNRLPSWETTVEFVRACGGEPGEFRERWEAANRAVRTAGAADPAARPAAAATASATGTGERRAVHLAIEPRTGAAGTTGPAPVPVPPPGGGGVPPARPAVGVRSRRSRPVVGVLAAAAIGVGAVIVFVAVDRGSEPGKQTPTASATGPASAAAGCPVVFPNPPPAPPEHEGDAAVFVRDVTLGDCTHVDAGRTVTKTWQIKNIGTVPWKGYRLRRIDSPQQADQCQTISHVPIRDTPPGGTVDISTEVTTPVKPGLCVARFKMVDAAGRFTFPGNRAINFQLYVDGA</sequence>
<gene>
    <name evidence="4" type="ORF">GCM10010468_31270</name>
</gene>